<feature type="signal peptide" evidence="1">
    <location>
        <begin position="1"/>
        <end position="25"/>
    </location>
</feature>
<accession>A0A7V6A6D1</accession>
<proteinExistence type="predicted"/>
<name>A0A7V6A6D1_9BACT</name>
<sequence length="107" mass="11511">MRSKLVTGIVLAVVAVMFVASAAMAAEKMLCVSNQDLKGQETVASCLAKGERFAIVDQYGIVHIMTPEEIALTKAFNPKAFETQAFGIKYQKEAPIVPMPPVGDQLP</sequence>
<organism evidence="2">
    <name type="scientific">Desulfobacca acetoxidans</name>
    <dbReference type="NCBI Taxonomy" id="60893"/>
    <lineage>
        <taxon>Bacteria</taxon>
        <taxon>Pseudomonadati</taxon>
        <taxon>Thermodesulfobacteriota</taxon>
        <taxon>Desulfobaccia</taxon>
        <taxon>Desulfobaccales</taxon>
        <taxon>Desulfobaccaceae</taxon>
        <taxon>Desulfobacca</taxon>
    </lineage>
</organism>
<evidence type="ECO:0000313" key="2">
    <source>
        <dbReference type="EMBL" id="HHS30781.1"/>
    </source>
</evidence>
<protein>
    <submittedName>
        <fullName evidence="2">Succinylglutamate desuccinylase</fullName>
    </submittedName>
</protein>
<dbReference type="AlphaFoldDB" id="A0A7V6A6D1"/>
<gene>
    <name evidence="2" type="ORF">ENV52_13905</name>
</gene>
<comment type="caution">
    <text evidence="2">The sequence shown here is derived from an EMBL/GenBank/DDBJ whole genome shotgun (WGS) entry which is preliminary data.</text>
</comment>
<reference evidence="2" key="1">
    <citation type="journal article" date="2020" name="mSystems">
        <title>Genome- and Community-Level Interaction Insights into Carbon Utilization and Element Cycling Functions of Hydrothermarchaeota in Hydrothermal Sediment.</title>
        <authorList>
            <person name="Zhou Z."/>
            <person name="Liu Y."/>
            <person name="Xu W."/>
            <person name="Pan J."/>
            <person name="Luo Z.H."/>
            <person name="Li M."/>
        </authorList>
    </citation>
    <scope>NUCLEOTIDE SEQUENCE [LARGE SCALE GENOMIC DNA]</scope>
    <source>
        <strain evidence="2">SpSt-767</strain>
    </source>
</reference>
<feature type="chain" id="PRO_5030993540" evidence="1">
    <location>
        <begin position="26"/>
        <end position="107"/>
    </location>
</feature>
<keyword evidence="1" id="KW-0732">Signal</keyword>
<dbReference type="EMBL" id="DTGR01000214">
    <property type="protein sequence ID" value="HHS30781.1"/>
    <property type="molecule type" value="Genomic_DNA"/>
</dbReference>
<evidence type="ECO:0000256" key="1">
    <source>
        <dbReference type="SAM" id="SignalP"/>
    </source>
</evidence>